<dbReference type="InterPro" id="IPR006680">
    <property type="entry name" value="Amidohydro-rel"/>
</dbReference>
<evidence type="ECO:0000313" key="3">
    <source>
        <dbReference type="EMBL" id="NGY04562.1"/>
    </source>
</evidence>
<dbReference type="InterPro" id="IPR032466">
    <property type="entry name" value="Metal_Hydrolase"/>
</dbReference>
<dbReference type="PANTHER" id="PTHR43668:SF2">
    <property type="entry name" value="ALLANTOINASE"/>
    <property type="match status" value="1"/>
</dbReference>
<dbReference type="GO" id="GO:0004038">
    <property type="term" value="F:allantoinase activity"/>
    <property type="evidence" value="ECO:0007669"/>
    <property type="project" value="TreeGrafter"/>
</dbReference>
<evidence type="ECO:0000313" key="4">
    <source>
        <dbReference type="Proteomes" id="UP000472676"/>
    </source>
</evidence>
<dbReference type="InterPro" id="IPR004722">
    <property type="entry name" value="DHOase"/>
</dbReference>
<proteinExistence type="predicted"/>
<gene>
    <name evidence="3" type="ORF">G7Y85_07295</name>
</gene>
<evidence type="ECO:0000256" key="1">
    <source>
        <dbReference type="ARBA" id="ARBA00022975"/>
    </source>
</evidence>
<dbReference type="GO" id="GO:0004151">
    <property type="term" value="F:dihydroorotase activity"/>
    <property type="evidence" value="ECO:0007669"/>
    <property type="project" value="InterPro"/>
</dbReference>
<dbReference type="AlphaFoldDB" id="A0A6M2BPM7"/>
<dbReference type="PANTHER" id="PTHR43668">
    <property type="entry name" value="ALLANTOINASE"/>
    <property type="match status" value="1"/>
</dbReference>
<evidence type="ECO:0000259" key="2">
    <source>
        <dbReference type="Pfam" id="PF01979"/>
    </source>
</evidence>
<dbReference type="GO" id="GO:0006221">
    <property type="term" value="P:pyrimidine nucleotide biosynthetic process"/>
    <property type="evidence" value="ECO:0007669"/>
    <property type="project" value="UniProtKB-KW"/>
</dbReference>
<dbReference type="GO" id="GO:0046872">
    <property type="term" value="F:metal ion binding"/>
    <property type="evidence" value="ECO:0007669"/>
    <property type="project" value="InterPro"/>
</dbReference>
<dbReference type="GO" id="GO:0005737">
    <property type="term" value="C:cytoplasm"/>
    <property type="evidence" value="ECO:0007669"/>
    <property type="project" value="TreeGrafter"/>
</dbReference>
<dbReference type="InterPro" id="IPR050138">
    <property type="entry name" value="DHOase/Allantoinase_Hydrolase"/>
</dbReference>
<reference evidence="3 4" key="1">
    <citation type="journal article" date="2014" name="Int. J. Syst. Evol. Microbiol.">
        <title>Solimonas terrae sp. nov., isolated from soil.</title>
        <authorList>
            <person name="Kim S.J."/>
            <person name="Moon J.Y."/>
            <person name="Weon H.Y."/>
            <person name="Ahn J.H."/>
            <person name="Chen W.M."/>
            <person name="Kwon S.W."/>
        </authorList>
    </citation>
    <scope>NUCLEOTIDE SEQUENCE [LARGE SCALE GENOMIC DNA]</scope>
    <source>
        <strain evidence="3 4">KIS83-12</strain>
    </source>
</reference>
<keyword evidence="1" id="KW-0665">Pyrimidine biosynthesis</keyword>
<protein>
    <submittedName>
        <fullName evidence="3">Dihydroorotase</fullName>
    </submittedName>
</protein>
<dbReference type="NCBIfam" id="TIGR00857">
    <property type="entry name" value="pyrC_multi"/>
    <property type="match status" value="1"/>
</dbReference>
<dbReference type="Proteomes" id="UP000472676">
    <property type="component" value="Unassembled WGS sequence"/>
</dbReference>
<accession>A0A6M2BPM7</accession>
<dbReference type="EMBL" id="JAAMOW010000003">
    <property type="protein sequence ID" value="NGY04562.1"/>
    <property type="molecule type" value="Genomic_DNA"/>
</dbReference>
<dbReference type="GO" id="GO:0006145">
    <property type="term" value="P:purine nucleobase catabolic process"/>
    <property type="evidence" value="ECO:0007669"/>
    <property type="project" value="TreeGrafter"/>
</dbReference>
<dbReference type="SUPFAM" id="SSF51556">
    <property type="entry name" value="Metallo-dependent hydrolases"/>
    <property type="match status" value="1"/>
</dbReference>
<dbReference type="Pfam" id="PF01979">
    <property type="entry name" value="Amidohydro_1"/>
    <property type="match status" value="1"/>
</dbReference>
<sequence length="445" mass="46123">MTAGPQDWSAARAAPAAGTPPRSLLIRGARVLDPASGHDGIADVGIRDGVVSDIGASLPTDRFEQTIDGRGQWLMPGIVDLCARFREPGQTHKASFASETPAAQVGGITTVILPPDSQPAIDSPATLLRVQRIAAQVGGLDVRVLGALTKGLGGEALAELSALRSAGAVGASQALQPIRDMLVARRALEYAHGLGLTVHVFAQNAALAAGGCAHEGAVATRLGLASIPVAAEVSGIRFWISLVEDTGARIHFCRLSTARGAELVALARERGLPVTADVAAHQLFLTDTDVDGFNALCHVMPPLRSSEDRDALRQAVADGVIGAICSDHQPHEADAKINPFPMTEPGISALETLLPLSLALVHEGVLTALDAAARLSLGPARIAGLDAGTITVGAAADLTLIDPAREWVLRADHLRSAGRHTPFDGRSFRGCASTTLYRGEPVFVG</sequence>
<dbReference type="CDD" id="cd01317">
    <property type="entry name" value="DHOase_IIa"/>
    <property type="match status" value="1"/>
</dbReference>
<name>A0A6M2BPM7_9GAMM</name>
<dbReference type="SUPFAM" id="SSF51338">
    <property type="entry name" value="Composite domain of metallo-dependent hydrolases"/>
    <property type="match status" value="1"/>
</dbReference>
<comment type="caution">
    <text evidence="3">The sequence shown here is derived from an EMBL/GenBank/DDBJ whole genome shotgun (WGS) entry which is preliminary data.</text>
</comment>
<dbReference type="Gene3D" id="3.20.20.140">
    <property type="entry name" value="Metal-dependent hydrolases"/>
    <property type="match status" value="1"/>
</dbReference>
<keyword evidence="4" id="KW-1185">Reference proteome</keyword>
<dbReference type="RefSeq" id="WP_166254181.1">
    <property type="nucleotide sequence ID" value="NZ_JAAMOW010000003.1"/>
</dbReference>
<dbReference type="Gene3D" id="2.30.40.10">
    <property type="entry name" value="Urease, subunit C, domain 1"/>
    <property type="match status" value="1"/>
</dbReference>
<organism evidence="3 4">
    <name type="scientific">Solimonas terrae</name>
    <dbReference type="NCBI Taxonomy" id="1396819"/>
    <lineage>
        <taxon>Bacteria</taxon>
        <taxon>Pseudomonadati</taxon>
        <taxon>Pseudomonadota</taxon>
        <taxon>Gammaproteobacteria</taxon>
        <taxon>Nevskiales</taxon>
        <taxon>Nevskiaceae</taxon>
        <taxon>Solimonas</taxon>
    </lineage>
</organism>
<feature type="domain" description="Amidohydrolase-related" evidence="2">
    <location>
        <begin position="74"/>
        <end position="440"/>
    </location>
</feature>
<dbReference type="InterPro" id="IPR011059">
    <property type="entry name" value="Metal-dep_hydrolase_composite"/>
</dbReference>